<gene>
    <name evidence="1" type="ORF">UFOVP605_11</name>
</gene>
<reference evidence="1" key="1">
    <citation type="submission" date="2020-04" db="EMBL/GenBank/DDBJ databases">
        <authorList>
            <person name="Chiriac C."/>
            <person name="Salcher M."/>
            <person name="Ghai R."/>
            <person name="Kavagutti S V."/>
        </authorList>
    </citation>
    <scope>NUCLEOTIDE SEQUENCE</scope>
</reference>
<evidence type="ECO:0000313" key="1">
    <source>
        <dbReference type="EMBL" id="CAB4152518.1"/>
    </source>
</evidence>
<name>A0A6J5N1B4_9CAUD</name>
<dbReference type="EMBL" id="LR796592">
    <property type="protein sequence ID" value="CAB4152518.1"/>
    <property type="molecule type" value="Genomic_DNA"/>
</dbReference>
<organism evidence="1">
    <name type="scientific">uncultured Caudovirales phage</name>
    <dbReference type="NCBI Taxonomy" id="2100421"/>
    <lineage>
        <taxon>Viruses</taxon>
        <taxon>Duplodnaviria</taxon>
        <taxon>Heunggongvirae</taxon>
        <taxon>Uroviricota</taxon>
        <taxon>Caudoviricetes</taxon>
        <taxon>Peduoviridae</taxon>
        <taxon>Maltschvirus</taxon>
        <taxon>Maltschvirus maltsch</taxon>
    </lineage>
</organism>
<proteinExistence type="predicted"/>
<protein>
    <submittedName>
        <fullName evidence="1">Uncharacterized protein</fullName>
    </submittedName>
</protein>
<sequence length="105" mass="11031">MLGKGFKGAGVLLRAAVGLCSGFKRQMQGVLQGIPPFWAMKPCAHSHGTGQGGVQTCGFLLSTGVRAVFLHFHNPKTATNFGFCTGAAYNSRSRGKIPAAFAQVF</sequence>
<accession>A0A6J5N1B4</accession>